<sequence>MFCVEVKLRLSCNVSGITLENSDVAGRMPQISCSREKTGVEMTGAALTGTERTAAPYCSRSAPMDSTFGIITFFLTCRLCFLTHFFGTFCVKCRPKGVEHDGRSRHFVATN</sequence>
<proteinExistence type="predicted"/>
<organism evidence="1 2">
    <name type="scientific">Romanomermis culicivorax</name>
    <name type="common">Nematode worm</name>
    <dbReference type="NCBI Taxonomy" id="13658"/>
    <lineage>
        <taxon>Eukaryota</taxon>
        <taxon>Metazoa</taxon>
        <taxon>Ecdysozoa</taxon>
        <taxon>Nematoda</taxon>
        <taxon>Enoplea</taxon>
        <taxon>Dorylaimia</taxon>
        <taxon>Mermithida</taxon>
        <taxon>Mermithoidea</taxon>
        <taxon>Mermithidae</taxon>
        <taxon>Romanomermis</taxon>
    </lineage>
</organism>
<protein>
    <submittedName>
        <fullName evidence="2">Uncharacterized protein</fullName>
    </submittedName>
</protein>
<dbReference type="WBParaSite" id="nRc.2.0.1.t47224-RA">
    <property type="protein sequence ID" value="nRc.2.0.1.t47224-RA"/>
    <property type="gene ID" value="nRc.2.0.1.g47224"/>
</dbReference>
<reference evidence="2" key="1">
    <citation type="submission" date="2022-11" db="UniProtKB">
        <authorList>
            <consortium name="WormBaseParasite"/>
        </authorList>
    </citation>
    <scope>IDENTIFICATION</scope>
</reference>
<evidence type="ECO:0000313" key="2">
    <source>
        <dbReference type="WBParaSite" id="nRc.2.0.1.t47224-RA"/>
    </source>
</evidence>
<dbReference type="Proteomes" id="UP000887565">
    <property type="component" value="Unplaced"/>
</dbReference>
<name>A0A915L857_ROMCU</name>
<accession>A0A915L857</accession>
<dbReference type="AlphaFoldDB" id="A0A915L857"/>
<evidence type="ECO:0000313" key="1">
    <source>
        <dbReference type="Proteomes" id="UP000887565"/>
    </source>
</evidence>
<keyword evidence="1" id="KW-1185">Reference proteome</keyword>